<accession>A0A655BL13</accession>
<sequence length="162" mass="17964">MSVGVQAVYGLEVGIFQPQRVHIAVHQPDESILATGGEISHRHTGVIAGLQIDAAYQLRDGYLHSRFEEHQRGTFKYRIAGGPGVITDGNQVGFFKFTRFHCLSDDVTGHHLRQTSRVATFVGVLFRQNFAGVVVDQDVGFRIDLRNARDHSFDIQVIGMCG</sequence>
<reference evidence="1 2" key="1">
    <citation type="submission" date="2015-03" db="EMBL/GenBank/DDBJ databases">
        <authorList>
            <consortium name="Pathogen Informatics"/>
        </authorList>
    </citation>
    <scope>NUCLEOTIDE SEQUENCE [LARGE SCALE GENOMIC DNA]</scope>
    <source>
        <strain evidence="1 2">A1104</strain>
    </source>
</reference>
<proteinExistence type="predicted"/>
<protein>
    <submittedName>
        <fullName evidence="1">Uncharacterized protein</fullName>
    </submittedName>
</protein>
<dbReference type="Proteomes" id="UP000041314">
    <property type="component" value="Unassembled WGS sequence"/>
</dbReference>
<dbReference type="EMBL" id="CQPA01000001">
    <property type="protein sequence ID" value="CNT55738.1"/>
    <property type="molecule type" value="Genomic_DNA"/>
</dbReference>
<organism evidence="1 2">
    <name type="scientific">Salmonella enterica subsp. enterica serovar Bovismorbificans</name>
    <dbReference type="NCBI Taxonomy" id="58097"/>
    <lineage>
        <taxon>Bacteria</taxon>
        <taxon>Pseudomonadati</taxon>
        <taxon>Pseudomonadota</taxon>
        <taxon>Gammaproteobacteria</taxon>
        <taxon>Enterobacterales</taxon>
        <taxon>Enterobacteriaceae</taxon>
        <taxon>Salmonella</taxon>
    </lineage>
</organism>
<dbReference type="AlphaFoldDB" id="A0A655BL13"/>
<evidence type="ECO:0000313" key="2">
    <source>
        <dbReference type="Proteomes" id="UP000041314"/>
    </source>
</evidence>
<name>A0A655BL13_SALET</name>
<gene>
    <name evidence="1" type="ORF">ERS008198_00128</name>
</gene>
<evidence type="ECO:0000313" key="1">
    <source>
        <dbReference type="EMBL" id="CNT55738.1"/>
    </source>
</evidence>